<keyword evidence="1" id="KW-0812">Transmembrane</keyword>
<evidence type="ECO:0000313" key="2">
    <source>
        <dbReference type="EMBL" id="KAI5330779.1"/>
    </source>
</evidence>
<dbReference type="EMBL" id="JAJFAZ020000004">
    <property type="protein sequence ID" value="KAI5330779.1"/>
    <property type="molecule type" value="Genomic_DNA"/>
</dbReference>
<keyword evidence="3" id="KW-0548">Nucleotidyltransferase</keyword>
<dbReference type="GO" id="GO:0016779">
    <property type="term" value="F:nucleotidyltransferase activity"/>
    <property type="evidence" value="ECO:0007669"/>
    <property type="project" value="UniProtKB-KW"/>
</dbReference>
<reference evidence="3" key="1">
    <citation type="submission" date="2019-07" db="EMBL/GenBank/DDBJ databases">
        <authorList>
            <person name="Alioto T."/>
            <person name="Alioto T."/>
            <person name="Gomez Garrido J."/>
        </authorList>
    </citation>
    <scope>NUCLEOTIDE SEQUENCE</scope>
</reference>
<dbReference type="PANTHER" id="PTHR36393:SF1">
    <property type="entry name" value="SULFATE ADENYLYLTRANSFERASE SUBUNIT"/>
    <property type="match status" value="1"/>
</dbReference>
<evidence type="ECO:0000256" key="1">
    <source>
        <dbReference type="SAM" id="Phobius"/>
    </source>
</evidence>
<keyword evidence="3" id="KW-0808">Transferase</keyword>
<dbReference type="Gramene" id="VVA30700">
    <property type="protein sequence ID" value="VVA30700"/>
    <property type="gene ID" value="Prudul26B009029"/>
</dbReference>
<protein>
    <submittedName>
        <fullName evidence="3">PREDICTED: Sulfate adenylyltransferase subunit</fullName>
    </submittedName>
</protein>
<gene>
    <name evidence="3" type="ORF">ALMOND_2B009029</name>
    <name evidence="2" type="ORF">L3X38_020905</name>
</gene>
<sequence>MTLVLNLIPPSQILLHSSSSRPLPTTSSRQNETTQDWTALLFKLKCRGRFSCLFSDNRKEEQARKALEGALGGKKSEFEKWDKEIKRREEVGGGGSAGGGGWFGWRGWFGWSNGDHLWREAQQASLALLGIILMYLIIAKGELMLAVIFNPLLYALRGTRNVFAFITSKILRKTGPDGQVVFDTISKNEAYSSVSAKESVLRKWGSA</sequence>
<proteinExistence type="predicted"/>
<organism evidence="3 4">
    <name type="scientific">Prunus dulcis</name>
    <name type="common">Almond</name>
    <name type="synonym">Amygdalus dulcis</name>
    <dbReference type="NCBI Taxonomy" id="3755"/>
    <lineage>
        <taxon>Eukaryota</taxon>
        <taxon>Viridiplantae</taxon>
        <taxon>Streptophyta</taxon>
        <taxon>Embryophyta</taxon>
        <taxon>Tracheophyta</taxon>
        <taxon>Spermatophyta</taxon>
        <taxon>Magnoliopsida</taxon>
        <taxon>eudicotyledons</taxon>
        <taxon>Gunneridae</taxon>
        <taxon>Pentapetalae</taxon>
        <taxon>rosids</taxon>
        <taxon>fabids</taxon>
        <taxon>Rosales</taxon>
        <taxon>Rosaceae</taxon>
        <taxon>Amygdaloideae</taxon>
        <taxon>Amygdaleae</taxon>
        <taxon>Prunus</taxon>
    </lineage>
</organism>
<keyword evidence="1" id="KW-0472">Membrane</keyword>
<dbReference type="PANTHER" id="PTHR36393">
    <property type="entry name" value="SULFATE ADENYLYLTRANSFERASE SUBUNIT"/>
    <property type="match status" value="1"/>
</dbReference>
<evidence type="ECO:0000313" key="4">
    <source>
        <dbReference type="Proteomes" id="UP000327085"/>
    </source>
</evidence>
<dbReference type="Proteomes" id="UP001054821">
    <property type="component" value="Chromosome 4"/>
</dbReference>
<feature type="transmembrane region" description="Helical" evidence="1">
    <location>
        <begin position="126"/>
        <end position="149"/>
    </location>
</feature>
<accession>A0A5E4FTK5</accession>
<dbReference type="AlphaFoldDB" id="A0A5E4FTK5"/>
<reference evidence="2 5" key="3">
    <citation type="journal article" date="2022" name="G3 (Bethesda)">
        <title>Whole-genome sequence and methylome profiling of the almond [Prunus dulcis (Mill.) D.A. Webb] cultivar 'Nonpareil'.</title>
        <authorList>
            <person name="D'Amico-Willman K.M."/>
            <person name="Ouma W.Z."/>
            <person name="Meulia T."/>
            <person name="Sideli G.M."/>
            <person name="Gradziel T.M."/>
            <person name="Fresnedo-Ramirez J."/>
        </authorList>
    </citation>
    <scope>NUCLEOTIDE SEQUENCE [LARGE SCALE GENOMIC DNA]</scope>
    <source>
        <strain evidence="2">Clone GOH B32 T37-40</strain>
    </source>
</reference>
<reference evidence="4" key="2">
    <citation type="journal article" date="2020" name="Plant J.">
        <title>Transposons played a major role in the diversification between the closely related almond and peach genomes: results from the almond genome sequence.</title>
        <authorList>
            <person name="Alioto T."/>
            <person name="Alexiou K.G."/>
            <person name="Bardil A."/>
            <person name="Barteri F."/>
            <person name="Castanera R."/>
            <person name="Cruz F."/>
            <person name="Dhingra A."/>
            <person name="Duval H."/>
            <person name="Fernandez I Marti A."/>
            <person name="Frias L."/>
            <person name="Galan B."/>
            <person name="Garcia J.L."/>
            <person name="Howad W."/>
            <person name="Gomez-Garrido J."/>
            <person name="Gut M."/>
            <person name="Julca I."/>
            <person name="Morata J."/>
            <person name="Puigdomenech P."/>
            <person name="Ribeca P."/>
            <person name="Rubio Cabetas M.J."/>
            <person name="Vlasova A."/>
            <person name="Wirthensohn M."/>
            <person name="Garcia-Mas J."/>
            <person name="Gabaldon T."/>
            <person name="Casacuberta J.M."/>
            <person name="Arus P."/>
        </authorList>
    </citation>
    <scope>NUCLEOTIDE SEQUENCE [LARGE SCALE GENOMIC DNA]</scope>
    <source>
        <strain evidence="4">cv. Texas</strain>
    </source>
</reference>
<keyword evidence="1" id="KW-1133">Transmembrane helix</keyword>
<dbReference type="InParanoid" id="A0A5E4FTK5"/>
<dbReference type="EMBL" id="CABIKO010000195">
    <property type="protein sequence ID" value="VVA30700.1"/>
    <property type="molecule type" value="Genomic_DNA"/>
</dbReference>
<evidence type="ECO:0000313" key="3">
    <source>
        <dbReference type="EMBL" id="VVA30700.1"/>
    </source>
</evidence>
<dbReference type="OMA" id="MGRQASK"/>
<dbReference type="Proteomes" id="UP000327085">
    <property type="component" value="Chromosome 4"/>
</dbReference>
<name>A0A5E4FTK5_PRUDU</name>
<evidence type="ECO:0000313" key="5">
    <source>
        <dbReference type="Proteomes" id="UP001054821"/>
    </source>
</evidence>
<keyword evidence="5" id="KW-1185">Reference proteome</keyword>